<evidence type="ECO:0000313" key="5">
    <source>
        <dbReference type="Proteomes" id="UP000644660"/>
    </source>
</evidence>
<dbReference type="SUPFAM" id="SSF55159">
    <property type="entry name" value="eIF1-like"/>
    <property type="match status" value="1"/>
</dbReference>
<sequence>MFKKEPRVKALSNLKNSDRKKLLKTLQTQLKVENVQIPSDSEIKQTNFTTQNSMGTIYTNDQNTPILVKAKNHDTLYPTVFTCWSNPELLPLIKTHDLVIPHLYNGANLMVAGTLPPFDSRLTSGTVCGVVNYTNPSVVIAIGVVDMDLSHCDNVVGKKGIAVEIIHHLEDCLFPTFKVKLEMPINDSIADTEEDEEKEEVKETAVLKKETTPTPETSIDELATVLDKLSVEDVDHFITRALYYTIVVDDKVELPMNASNFISNHIMHNLPDVDHNEVNIKKSSWKKTVKFLKHFEKLGFLKLKGKDDSLVVTSLNKDKDELKYFSSYKIGSGKKQNPVANSAGQNGEKLDGKGDLILSTIYKPVNLGKTLMTIDDTPLKRYYLSTEVRDAIQNYIKFKNLVDNKNKKMILLDDLLFNMVNIKKSQAAVAPRTVPRYDVLAPILKNNFGEFFQLYKNGGTTPIFKEPLKGAMPHVKIVTEMKIGRKIITRVSNFEIFQITPEALAADLRKICSGSTTIGESLTSKKTAEVQVQGPHGNLIIDHLNKLGVPGKWIDFENKVKNKKKR</sequence>
<dbReference type="PROSITE" id="PS50296">
    <property type="entry name" value="SUI1"/>
    <property type="match status" value="1"/>
</dbReference>
<dbReference type="InterPro" id="IPR001950">
    <property type="entry name" value="SUI1"/>
</dbReference>
<dbReference type="EMBL" id="CAEFZW010000007">
    <property type="protein sequence ID" value="CAB4255708.1"/>
    <property type="molecule type" value="Genomic_DNA"/>
</dbReference>
<dbReference type="InterPro" id="IPR039759">
    <property type="entry name" value="eIF2D_SUI1"/>
</dbReference>
<evidence type="ECO:0000259" key="3">
    <source>
        <dbReference type="PROSITE" id="PS51925"/>
    </source>
</evidence>
<comment type="caution">
    <text evidence="4">The sequence shown here is derived from an EMBL/GenBank/DDBJ whole genome shotgun (WGS) entry which is preliminary data.</text>
</comment>
<organism evidence="4 5">
    <name type="scientific">Maudiozyma barnettii</name>
    <dbReference type="NCBI Taxonomy" id="61262"/>
    <lineage>
        <taxon>Eukaryota</taxon>
        <taxon>Fungi</taxon>
        <taxon>Dikarya</taxon>
        <taxon>Ascomycota</taxon>
        <taxon>Saccharomycotina</taxon>
        <taxon>Saccharomycetes</taxon>
        <taxon>Saccharomycetales</taxon>
        <taxon>Saccharomycetaceae</taxon>
        <taxon>Maudiozyma</taxon>
    </lineage>
</organism>
<dbReference type="InterPro" id="IPR057429">
    <property type="entry name" value="WH_eIF2D"/>
</dbReference>
<dbReference type="PROSITE" id="PS51925">
    <property type="entry name" value="SWIB_MDM2"/>
    <property type="match status" value="1"/>
</dbReference>
<dbReference type="Pfam" id="PF17832">
    <property type="entry name" value="Pre-PUA"/>
    <property type="match status" value="1"/>
</dbReference>
<feature type="domain" description="DM2" evidence="3">
    <location>
        <begin position="360"/>
        <end position="446"/>
    </location>
</feature>
<dbReference type="AlphaFoldDB" id="A0A8H2ZJ75"/>
<gene>
    <name evidence="4" type="ORF">KABA2_07S02684</name>
</gene>
<evidence type="ECO:0000259" key="2">
    <source>
        <dbReference type="PROSITE" id="PS50296"/>
    </source>
</evidence>
<dbReference type="Pfam" id="PF01253">
    <property type="entry name" value="SUI1"/>
    <property type="match status" value="1"/>
</dbReference>
<proteinExistence type="inferred from homology"/>
<dbReference type="InterPro" id="IPR036885">
    <property type="entry name" value="SWIB_MDM2_dom_sf"/>
</dbReference>
<protein>
    <recommendedName>
        <fullName evidence="6">SUI1 domain-containing protein</fullName>
    </recommendedName>
</protein>
<comment type="similarity">
    <text evidence="1">Belongs to the eIF2D family.</text>
</comment>
<dbReference type="CDD" id="cd21156">
    <property type="entry name" value="PUA_eIF2d-like"/>
    <property type="match status" value="1"/>
</dbReference>
<dbReference type="InterPro" id="IPR003121">
    <property type="entry name" value="SWIB_MDM2_domain"/>
</dbReference>
<dbReference type="GO" id="GO:0001731">
    <property type="term" value="P:formation of translation preinitiation complex"/>
    <property type="evidence" value="ECO:0007669"/>
    <property type="project" value="InterPro"/>
</dbReference>
<evidence type="ECO:0000256" key="1">
    <source>
        <dbReference type="ARBA" id="ARBA00010359"/>
    </source>
</evidence>
<dbReference type="GeneID" id="64858766"/>
<dbReference type="Proteomes" id="UP000644660">
    <property type="component" value="Unassembled WGS sequence"/>
</dbReference>
<dbReference type="PROSITE" id="PS50890">
    <property type="entry name" value="PUA"/>
    <property type="match status" value="1"/>
</dbReference>
<dbReference type="Pfam" id="PF26292">
    <property type="entry name" value="PUA_elF2D"/>
    <property type="match status" value="1"/>
</dbReference>
<dbReference type="GO" id="GO:0003743">
    <property type="term" value="F:translation initiation factor activity"/>
    <property type="evidence" value="ECO:0007669"/>
    <property type="project" value="InterPro"/>
</dbReference>
<dbReference type="InterPro" id="IPR039757">
    <property type="entry name" value="EIF2D"/>
</dbReference>
<keyword evidence="5" id="KW-1185">Reference proteome</keyword>
<dbReference type="SUPFAM" id="SSF47592">
    <property type="entry name" value="SWIB/MDM2 domain"/>
    <property type="match status" value="1"/>
</dbReference>
<dbReference type="RefSeq" id="XP_041407552.1">
    <property type="nucleotide sequence ID" value="XM_041551618.1"/>
</dbReference>
<evidence type="ECO:0008006" key="6">
    <source>
        <dbReference type="Google" id="ProtNLM"/>
    </source>
</evidence>
<reference evidence="4 5" key="1">
    <citation type="submission" date="2020-05" db="EMBL/GenBank/DDBJ databases">
        <authorList>
            <person name="Casaregola S."/>
            <person name="Devillers H."/>
            <person name="Grondin C."/>
        </authorList>
    </citation>
    <scope>NUCLEOTIDE SEQUENCE [LARGE SCALE GENOMIC DNA]</scope>
    <source>
        <strain evidence="4 5">CLIB 1767</strain>
    </source>
</reference>
<dbReference type="InterPro" id="IPR036877">
    <property type="entry name" value="SUI1_dom_sf"/>
</dbReference>
<dbReference type="Pfam" id="PF25304">
    <property type="entry name" value="WHD_eIF2D"/>
    <property type="match status" value="1"/>
</dbReference>
<dbReference type="InterPro" id="IPR048248">
    <property type="entry name" value="PUA_eIF2d-like"/>
</dbReference>
<dbReference type="SUPFAM" id="SSF88697">
    <property type="entry name" value="PUA domain-like"/>
    <property type="match status" value="1"/>
</dbReference>
<accession>A0A8H2ZJ75</accession>
<dbReference type="OrthoDB" id="199771at2759"/>
<feature type="domain" description="SUI1" evidence="2">
    <location>
        <begin position="475"/>
        <end position="548"/>
    </location>
</feature>
<dbReference type="Pfam" id="PF26291">
    <property type="entry name" value="SWIB_eIF2D"/>
    <property type="match status" value="1"/>
</dbReference>
<dbReference type="Gene3D" id="3.10.400.20">
    <property type="match status" value="1"/>
</dbReference>
<dbReference type="InterPro" id="IPR015947">
    <property type="entry name" value="PUA-like_sf"/>
</dbReference>
<dbReference type="InterPro" id="IPR058886">
    <property type="entry name" value="SWIB_eIF2D"/>
</dbReference>
<evidence type="ECO:0000313" key="4">
    <source>
        <dbReference type="EMBL" id="CAB4255708.1"/>
    </source>
</evidence>
<dbReference type="PANTHER" id="PTHR12217:SF4">
    <property type="entry name" value="EUKARYOTIC TRANSLATION INITIATION FACTOR 2D"/>
    <property type="match status" value="1"/>
</dbReference>
<dbReference type="Gene3D" id="1.10.245.10">
    <property type="entry name" value="SWIB/MDM2 domain"/>
    <property type="match status" value="1"/>
</dbReference>
<dbReference type="Gene3D" id="3.30.780.10">
    <property type="entry name" value="SUI1-like domain"/>
    <property type="match status" value="1"/>
</dbReference>
<dbReference type="CDD" id="cd11608">
    <property type="entry name" value="eIF2D_C"/>
    <property type="match status" value="1"/>
</dbReference>
<dbReference type="PANTHER" id="PTHR12217">
    <property type="entry name" value="EUKARYOTIC TRANSLATION INITIATION FACTOR 2D"/>
    <property type="match status" value="1"/>
</dbReference>
<dbReference type="InterPro" id="IPR041366">
    <property type="entry name" value="Pre-PUA"/>
</dbReference>
<dbReference type="FunFam" id="3.30.780.10:FF:000008">
    <property type="entry name" value="eukaryotic translation initiation factor 2D"/>
    <property type="match status" value="1"/>
</dbReference>
<name>A0A8H2ZJ75_9SACH</name>